<evidence type="ECO:0008006" key="3">
    <source>
        <dbReference type="Google" id="ProtNLM"/>
    </source>
</evidence>
<reference evidence="1 2" key="1">
    <citation type="submission" date="2020-08" db="EMBL/GenBank/DDBJ databases">
        <title>Genomic Encyclopedia of Type Strains, Phase IV (KMG-IV): sequencing the most valuable type-strain genomes for metagenomic binning, comparative biology and taxonomic classification.</title>
        <authorList>
            <person name="Goeker M."/>
        </authorList>
    </citation>
    <scope>NUCLEOTIDE SEQUENCE [LARGE SCALE GENOMIC DNA]</scope>
    <source>
        <strain evidence="1 2">DSM 25024</strain>
    </source>
</reference>
<dbReference type="AlphaFoldDB" id="A0A7W6BTE4"/>
<evidence type="ECO:0000313" key="1">
    <source>
        <dbReference type="EMBL" id="MBB3937669.1"/>
    </source>
</evidence>
<dbReference type="RefSeq" id="WP_090964614.1">
    <property type="nucleotide sequence ID" value="NZ_FOOA01000014.1"/>
</dbReference>
<protein>
    <recommendedName>
        <fullName evidence="3">Phage tail protein</fullName>
    </recommendedName>
</protein>
<organism evidence="1 2">
    <name type="scientific">Aureimonas phyllosphaerae</name>
    <dbReference type="NCBI Taxonomy" id="1166078"/>
    <lineage>
        <taxon>Bacteria</taxon>
        <taxon>Pseudomonadati</taxon>
        <taxon>Pseudomonadota</taxon>
        <taxon>Alphaproteobacteria</taxon>
        <taxon>Hyphomicrobiales</taxon>
        <taxon>Aurantimonadaceae</taxon>
        <taxon>Aureimonas</taxon>
    </lineage>
</organism>
<keyword evidence="2" id="KW-1185">Reference proteome</keyword>
<name>A0A7W6BTE4_9HYPH</name>
<comment type="caution">
    <text evidence="1">The sequence shown here is derived from an EMBL/GenBank/DDBJ whole genome shotgun (WGS) entry which is preliminary data.</text>
</comment>
<dbReference type="EMBL" id="JACIDO010000011">
    <property type="protein sequence ID" value="MBB3937669.1"/>
    <property type="molecule type" value="Genomic_DNA"/>
</dbReference>
<accession>A0A7W6BTE4</accession>
<evidence type="ECO:0000313" key="2">
    <source>
        <dbReference type="Proteomes" id="UP000531216"/>
    </source>
</evidence>
<dbReference type="Proteomes" id="UP000531216">
    <property type="component" value="Unassembled WGS sequence"/>
</dbReference>
<sequence length="512" mass="55562">MIILVEIDAVDEVSGEAMTLRFGSKPYVTKPTDTPANAVFRSRLKDPGNYERHLFGEGRTYGASEVGVGEVVLTNADGRLDVFDRLALDGREIRIWSVKRSNSPWASRETVLIGTMDQASFTGREVQVRLMDRLELLREAIQPLAYLGTTTSGGMMVAEGNVDLKDVKKPMLFGRALSISPVLVDQFDNVYQVASNALAVIENVRDGGVKLQFKQDYPTLAALKAASMVGGQYATCLALGLLRTYSRPDGTLTVDAAEGATIADRSAARIARRMLGTLAPVNPATFDALHTANPAECGLWIAQGETTVLAAATTILGSVGGWLLPDRFGKFSTGRLELPAGTPTAALTRNRIIDRGEGFARLPTNDPGEGMAAKSLTVRYGRAYTTFSESDLKEVASDDAFRTFAKEEWRQVKVEASETAALHPRAIEMLFETCLVSETDARAEANRLLAIYRATRRRFQIVQASPTVAGVEPGDCVTLQVNRYGLNDGRLMRVLGIAPTYGTNLTTLDVWA</sequence>
<proteinExistence type="predicted"/>
<gene>
    <name evidence="1" type="ORF">GGR05_003837</name>
</gene>
<dbReference type="OrthoDB" id="973813at2"/>